<dbReference type="EMBL" id="CM026424">
    <property type="protein sequence ID" value="KAG0578166.1"/>
    <property type="molecule type" value="Genomic_DNA"/>
</dbReference>
<keyword evidence="2" id="KW-0472">Membrane</keyword>
<dbReference type="AlphaFoldDB" id="A0A8T0I4Z3"/>
<reference evidence="3" key="1">
    <citation type="submission" date="2020-06" db="EMBL/GenBank/DDBJ databases">
        <title>WGS assembly of Ceratodon purpureus strain R40.</title>
        <authorList>
            <person name="Carey S.B."/>
            <person name="Jenkins J."/>
            <person name="Shu S."/>
            <person name="Lovell J.T."/>
            <person name="Sreedasyam A."/>
            <person name="Maumus F."/>
            <person name="Tiley G.P."/>
            <person name="Fernandez-Pozo N."/>
            <person name="Barry K."/>
            <person name="Chen C."/>
            <person name="Wang M."/>
            <person name="Lipzen A."/>
            <person name="Daum C."/>
            <person name="Saski C.A."/>
            <person name="Payton A.C."/>
            <person name="Mcbreen J.C."/>
            <person name="Conrad R.E."/>
            <person name="Kollar L.M."/>
            <person name="Olsson S."/>
            <person name="Huttunen S."/>
            <person name="Landis J.B."/>
            <person name="Wickett N.J."/>
            <person name="Johnson M.G."/>
            <person name="Rensing S.A."/>
            <person name="Grimwood J."/>
            <person name="Schmutz J."/>
            <person name="Mcdaniel S.F."/>
        </authorList>
    </citation>
    <scope>NUCLEOTIDE SEQUENCE</scope>
    <source>
        <strain evidence="3">R40</strain>
    </source>
</reference>
<comment type="caution">
    <text evidence="3">The sequence shown here is derived from an EMBL/GenBank/DDBJ whole genome shotgun (WGS) entry which is preliminary data.</text>
</comment>
<organism evidence="3 4">
    <name type="scientific">Ceratodon purpureus</name>
    <name type="common">Fire moss</name>
    <name type="synonym">Dicranum purpureum</name>
    <dbReference type="NCBI Taxonomy" id="3225"/>
    <lineage>
        <taxon>Eukaryota</taxon>
        <taxon>Viridiplantae</taxon>
        <taxon>Streptophyta</taxon>
        <taxon>Embryophyta</taxon>
        <taxon>Bryophyta</taxon>
        <taxon>Bryophytina</taxon>
        <taxon>Bryopsida</taxon>
        <taxon>Dicranidae</taxon>
        <taxon>Pseudoditrichales</taxon>
        <taxon>Ditrichaceae</taxon>
        <taxon>Ceratodon</taxon>
    </lineage>
</organism>
<evidence type="ECO:0000256" key="1">
    <source>
        <dbReference type="SAM" id="MobiDB-lite"/>
    </source>
</evidence>
<protein>
    <submittedName>
        <fullName evidence="3">Uncharacterized protein</fullName>
    </submittedName>
</protein>
<dbReference type="Proteomes" id="UP000822688">
    <property type="component" value="Chromosome 4"/>
</dbReference>
<feature type="region of interest" description="Disordered" evidence="1">
    <location>
        <begin position="1"/>
        <end position="42"/>
    </location>
</feature>
<gene>
    <name evidence="3" type="ORF">KC19_4G003000</name>
</gene>
<name>A0A8T0I4Z3_CERPU</name>
<keyword evidence="4" id="KW-1185">Reference proteome</keyword>
<evidence type="ECO:0000313" key="4">
    <source>
        <dbReference type="Proteomes" id="UP000822688"/>
    </source>
</evidence>
<keyword evidence="2" id="KW-1133">Transmembrane helix</keyword>
<evidence type="ECO:0000313" key="3">
    <source>
        <dbReference type="EMBL" id="KAG0578166.1"/>
    </source>
</evidence>
<feature type="transmembrane region" description="Helical" evidence="2">
    <location>
        <begin position="170"/>
        <end position="190"/>
    </location>
</feature>
<proteinExistence type="predicted"/>
<evidence type="ECO:0000256" key="2">
    <source>
        <dbReference type="SAM" id="Phobius"/>
    </source>
</evidence>
<sequence length="201" mass="21488">MRCDAPGPWAMGHGNQAGRGRQAGSLHHTSQAQGSGLTHNLPWSLASPPGGLPVCLLTAQCPPALPPSLHHLSHNTCTNSLTLPALAACLNRNLTLQHHSHSNRLSAHCPLPTAPCPFHHPPGSRLQAPLTPPLSLSPPSFAPPLLPSLRLHLLLSFHFIPSISPGSQFLFPYCNFIPLGIIASHYLFLLPSPGGARRHRF</sequence>
<feature type="compositionally biased region" description="Polar residues" evidence="1">
    <location>
        <begin position="27"/>
        <end position="38"/>
    </location>
</feature>
<keyword evidence="2" id="KW-0812">Transmembrane</keyword>
<accession>A0A8T0I4Z3</accession>